<dbReference type="Gene3D" id="2.60.40.10">
    <property type="entry name" value="Immunoglobulins"/>
    <property type="match status" value="3"/>
</dbReference>
<sequence length="331" mass="37105">MKARHVGNKSRLYNMSLYFYVTGEDASCAIELTPPRVVVKYGDPVSVKCTTSAEEFDGLGWEASEGGTGLKEERYVMLTVQSVAEWDNNPMCFITSGTNQCSTRLGLVIYKNISISSSIESSEEMRENEEYILTCSILNIAPVQNLTVRWYQGNQIIYSENLTNSTKKPTNQTSIFRFTPTRQDDRTTIRCEAHMDLGPEGPQFNASSRELSIGVKYSEVEVGEVLGLKCSSVGNPRPNYSWIYYRTHNVNERTEDGISRLIINNANGFNIGSYTCHAWNEKGNVSKTVRVTVKGRSNTMKGTDACNTQNISKQSNNDLLVTMFYIAICRT</sequence>
<dbReference type="PANTHER" id="PTHR13771">
    <property type="entry name" value="INTERCELLULAR ADHESION MOLECULE"/>
    <property type="match status" value="1"/>
</dbReference>
<reference evidence="5" key="2">
    <citation type="submission" date="2025-09" db="UniProtKB">
        <authorList>
            <consortium name="Ensembl"/>
        </authorList>
    </citation>
    <scope>IDENTIFICATION</scope>
</reference>
<organism evidence="5 6">
    <name type="scientific">Poecilia mexicana</name>
    <dbReference type="NCBI Taxonomy" id="48701"/>
    <lineage>
        <taxon>Eukaryota</taxon>
        <taxon>Metazoa</taxon>
        <taxon>Chordata</taxon>
        <taxon>Craniata</taxon>
        <taxon>Vertebrata</taxon>
        <taxon>Euteleostomi</taxon>
        <taxon>Actinopterygii</taxon>
        <taxon>Neopterygii</taxon>
        <taxon>Teleostei</taxon>
        <taxon>Neoteleostei</taxon>
        <taxon>Acanthomorphata</taxon>
        <taxon>Ovalentaria</taxon>
        <taxon>Atherinomorphae</taxon>
        <taxon>Cyprinodontiformes</taxon>
        <taxon>Poeciliidae</taxon>
        <taxon>Poeciliinae</taxon>
        <taxon>Poecilia</taxon>
    </lineage>
</organism>
<dbReference type="InterPro" id="IPR003599">
    <property type="entry name" value="Ig_sub"/>
</dbReference>
<dbReference type="InterPro" id="IPR013162">
    <property type="entry name" value="CD80_C2-set"/>
</dbReference>
<reference evidence="5" key="1">
    <citation type="submission" date="2025-08" db="UniProtKB">
        <authorList>
            <consortium name="Ensembl"/>
        </authorList>
    </citation>
    <scope>IDENTIFICATION</scope>
</reference>
<protein>
    <recommendedName>
        <fullName evidence="4">Ig-like domain-containing protein</fullName>
    </recommendedName>
</protein>
<keyword evidence="3" id="KW-1015">Disulfide bond</keyword>
<keyword evidence="6" id="KW-1185">Reference proteome</keyword>
<keyword evidence="2" id="KW-0472">Membrane</keyword>
<name>A0A3B3YJG9_9TELE</name>
<evidence type="ECO:0000256" key="2">
    <source>
        <dbReference type="ARBA" id="ARBA00023136"/>
    </source>
</evidence>
<evidence type="ECO:0000256" key="3">
    <source>
        <dbReference type="ARBA" id="ARBA00023157"/>
    </source>
</evidence>
<dbReference type="InterPro" id="IPR013098">
    <property type="entry name" value="Ig_I-set"/>
</dbReference>
<dbReference type="PROSITE" id="PS50835">
    <property type="entry name" value="IG_LIKE"/>
    <property type="match status" value="2"/>
</dbReference>
<dbReference type="InterPro" id="IPR007110">
    <property type="entry name" value="Ig-like_dom"/>
</dbReference>
<dbReference type="Proteomes" id="UP000261480">
    <property type="component" value="Unplaced"/>
</dbReference>
<dbReference type="InterPro" id="IPR036179">
    <property type="entry name" value="Ig-like_dom_sf"/>
</dbReference>
<evidence type="ECO:0000313" key="5">
    <source>
        <dbReference type="Ensembl" id="ENSPMEP00000027180.1"/>
    </source>
</evidence>
<dbReference type="InterPro" id="IPR013783">
    <property type="entry name" value="Ig-like_fold"/>
</dbReference>
<dbReference type="Ensembl" id="ENSPMET00000000649.1">
    <property type="protein sequence ID" value="ENSPMEP00000027180.1"/>
    <property type="gene ID" value="ENSPMEG00000011382.1"/>
</dbReference>
<evidence type="ECO:0000256" key="1">
    <source>
        <dbReference type="ARBA" id="ARBA00004167"/>
    </source>
</evidence>
<evidence type="ECO:0000313" key="6">
    <source>
        <dbReference type="Proteomes" id="UP000261480"/>
    </source>
</evidence>
<dbReference type="SMART" id="SM00409">
    <property type="entry name" value="IG"/>
    <property type="match status" value="3"/>
</dbReference>
<evidence type="ECO:0000259" key="4">
    <source>
        <dbReference type="PROSITE" id="PS50835"/>
    </source>
</evidence>
<proteinExistence type="predicted"/>
<dbReference type="GO" id="GO:0016020">
    <property type="term" value="C:membrane"/>
    <property type="evidence" value="ECO:0007669"/>
    <property type="project" value="UniProtKB-SubCell"/>
</dbReference>
<accession>A0A3B3YJG9</accession>
<dbReference type="Pfam" id="PF07679">
    <property type="entry name" value="I-set"/>
    <property type="match status" value="1"/>
</dbReference>
<dbReference type="PANTHER" id="PTHR13771:SF9">
    <property type="entry name" value="INTERCELLULAR ADHESION MOLECULE 5"/>
    <property type="match status" value="1"/>
</dbReference>
<dbReference type="STRING" id="48701.ENSPMEP00000027180"/>
<dbReference type="Pfam" id="PF03921">
    <property type="entry name" value="ICAM_N"/>
    <property type="match status" value="1"/>
</dbReference>
<dbReference type="InterPro" id="IPR047012">
    <property type="entry name" value="ICAM_VCAM"/>
</dbReference>
<comment type="subcellular location">
    <subcellularLocation>
        <location evidence="1">Membrane</location>
        <topology evidence="1">Single-pass membrane protein</topology>
    </subcellularLocation>
</comment>
<dbReference type="SUPFAM" id="SSF48726">
    <property type="entry name" value="Immunoglobulin"/>
    <property type="match status" value="3"/>
</dbReference>
<dbReference type="Pfam" id="PF08205">
    <property type="entry name" value="C2-set_2"/>
    <property type="match status" value="1"/>
</dbReference>
<feature type="domain" description="Ig-like" evidence="4">
    <location>
        <begin position="111"/>
        <end position="193"/>
    </location>
</feature>
<dbReference type="InterPro" id="IPR013768">
    <property type="entry name" value="ICAM_N"/>
</dbReference>
<dbReference type="GO" id="GO:0005178">
    <property type="term" value="F:integrin binding"/>
    <property type="evidence" value="ECO:0007669"/>
    <property type="project" value="InterPro"/>
</dbReference>
<dbReference type="AlphaFoldDB" id="A0A3B3YJG9"/>
<dbReference type="GO" id="GO:0007155">
    <property type="term" value="P:cell adhesion"/>
    <property type="evidence" value="ECO:0007669"/>
    <property type="project" value="InterPro"/>
</dbReference>
<feature type="domain" description="Ig-like" evidence="4">
    <location>
        <begin position="202"/>
        <end position="292"/>
    </location>
</feature>